<evidence type="ECO:0000256" key="7">
    <source>
        <dbReference type="ARBA" id="ARBA00022737"/>
    </source>
</evidence>
<dbReference type="InterPro" id="IPR001680">
    <property type="entry name" value="WD40_rpt"/>
</dbReference>
<feature type="repeat" description="WD" evidence="12">
    <location>
        <begin position="115"/>
        <end position="149"/>
    </location>
</feature>
<dbReference type="PROSITE" id="PS00678">
    <property type="entry name" value="WD_REPEATS_1"/>
    <property type="match status" value="1"/>
</dbReference>
<dbReference type="GO" id="GO:0030127">
    <property type="term" value="C:COPII vesicle coat"/>
    <property type="evidence" value="ECO:0007669"/>
    <property type="project" value="TreeGrafter"/>
</dbReference>
<evidence type="ECO:0000256" key="4">
    <source>
        <dbReference type="ARBA" id="ARBA00021236"/>
    </source>
</evidence>
<keyword evidence="9" id="KW-0931">ER-Golgi transport</keyword>
<feature type="region of interest" description="Disordered" evidence="13">
    <location>
        <begin position="487"/>
        <end position="530"/>
    </location>
</feature>
<evidence type="ECO:0000256" key="8">
    <source>
        <dbReference type="ARBA" id="ARBA00022824"/>
    </source>
</evidence>
<evidence type="ECO:0000313" key="15">
    <source>
        <dbReference type="EMBL" id="KAJ1642847.1"/>
    </source>
</evidence>
<feature type="region of interest" description="Disordered" evidence="13">
    <location>
        <begin position="855"/>
        <end position="876"/>
    </location>
</feature>
<feature type="compositionally biased region" description="Low complexity" evidence="13">
    <location>
        <begin position="1017"/>
        <end position="1035"/>
    </location>
</feature>
<dbReference type="GO" id="GO:0005198">
    <property type="term" value="F:structural molecule activity"/>
    <property type="evidence" value="ECO:0007669"/>
    <property type="project" value="TreeGrafter"/>
</dbReference>
<feature type="compositionally biased region" description="Low complexity" evidence="13">
    <location>
        <begin position="1074"/>
        <end position="1088"/>
    </location>
</feature>
<evidence type="ECO:0000259" key="14">
    <source>
        <dbReference type="Pfam" id="PF12931"/>
    </source>
</evidence>
<dbReference type="InterPro" id="IPR036322">
    <property type="entry name" value="WD40_repeat_dom_sf"/>
</dbReference>
<keyword evidence="6 12" id="KW-0853">WD repeat</keyword>
<gene>
    <name evidence="15" type="primary">SEC31</name>
    <name evidence="15" type="ORF">LPJ64_005340</name>
</gene>
<comment type="subcellular location">
    <subcellularLocation>
        <location evidence="1">Endoplasmic reticulum</location>
    </subcellularLocation>
</comment>
<feature type="repeat" description="WD" evidence="12">
    <location>
        <begin position="260"/>
        <end position="302"/>
    </location>
</feature>
<dbReference type="Gene3D" id="2.130.10.10">
    <property type="entry name" value="YVTN repeat-like/Quinoprotein amine dehydrogenase"/>
    <property type="match status" value="1"/>
</dbReference>
<keyword evidence="16" id="KW-1185">Reference proteome</keyword>
<dbReference type="SMART" id="SM00320">
    <property type="entry name" value="WD40"/>
    <property type="match status" value="5"/>
</dbReference>
<dbReference type="SUPFAM" id="SSF50978">
    <property type="entry name" value="WD40 repeat-like"/>
    <property type="match status" value="1"/>
</dbReference>
<dbReference type="InterPro" id="IPR019775">
    <property type="entry name" value="WD40_repeat_CS"/>
</dbReference>
<sequence>MVFQYIERTAIPAWGPQQSESLIAAGTVAGAMDATFSNTSELEIFRLGATDDTAGALESIGKVEAAARFQRLAWSGKSGSHDLGVVAGGLENGDVAVWDPARIIAGEDNAVLHASSAHTGAVGGLEFNPFQTNLMASGATNGEVFVWDIVSEFKSYSPGARSQRIDSVTDLAWNNQVQHILATASNTGSLVVWDLKSRREVIALSSPGAIGSTATGRGGISACAWNPASATQLVTASSDDSNPAIMLWDLRNANAPSQVFTGHHRGVLSLSWCRKDAGLLLSSGKDNRTVCWNPMTGEIVGELPPSSNWVYDVQWNQSNPNLLSGASFDGRVNLYSLARESESVESSVSVNDDPFAPQSSTAFAPSLSLKRPPKWLARPCGAVFGFGGQLVRFSQGSGSMVSIDELVSEPELAQQARQLTELLENDQAAELCRERLQQSKGSDQERSWQVLEILFDPSARDKLIRFLGFDKAEVKQRIAELLNARRAAEAATSEPEIEAEAEKSEQEEEEAEPEGAESVSASVEDNPFAGSVSADADAEDFFSKPIETPTAPGDSTAATVGSAAPTEIIESAADADIRALRVAFSGAFHIYDKAKDIASEDADGLITRAVLLGDIEAAVELCIEKELFADALILATCGSADLASRAQQAYFAKRAQQASYVRLLHSIVTNDLTDVVANGDLGEWDEILALLCTYAQGDQFSNLCELLGRRLERANELSNAVLCYLASGNLDKVAAIWVSRENGAVGHERVQRLHGLLEKVAVFRKAVQFVDPALDPEYTGPFPLAPLYDSYIEYARFLVSQGLFDIASKYLERTPAAYKYYLPTGEDGLATLRDLVDGSNAQQAPWTLEQVGADYSKSAPQPVQQQQQQQQQPQIYQQYSSYAPASGGMGYPQTSMPAVQHYNATGSSMYPAASAAYSGMAQGYPAVAPPPALQPHQQQQPQQQQPSMFPPPPQPLNPASIPTGNTPPPRREDTAWNDPPMVSKPAKRAPASAIKPAAIVSPFPQGRNTPPPPPPGAAAAGAFGSARSPVAGASAVPPPPRTGFMSAGSPAAPASMKPLPPAPQMAFPNAQHAPQTMQPQQPFQPMQQPGFVPPASANPAMGTAASAPMQQSMQPMRGQVVSSAAAAGSTGAGANSRSNTPATLAAAASLSGVAKTSKYPEGDRSHIPSEWAPIFNGLNTQVQRAKQFAAPAQKRMVDDAQRRLNLLFDLMNCDEIKMKDKLCPVFEHLLQSINSRQFPQALHYQAELMTINSDITTHLVGVKHLINVLKTLPM</sequence>
<evidence type="ECO:0000256" key="13">
    <source>
        <dbReference type="SAM" id="MobiDB-lite"/>
    </source>
</evidence>
<comment type="similarity">
    <text evidence="2">Belongs to the WD repeat SEC31 family.</text>
</comment>
<proteinExistence type="inferred from homology"/>
<dbReference type="GO" id="GO:0090110">
    <property type="term" value="P:COPII-coated vesicle cargo loading"/>
    <property type="evidence" value="ECO:0007669"/>
    <property type="project" value="TreeGrafter"/>
</dbReference>
<evidence type="ECO:0000313" key="16">
    <source>
        <dbReference type="Proteomes" id="UP001145021"/>
    </source>
</evidence>
<dbReference type="PANTHER" id="PTHR13923">
    <property type="entry name" value="SEC31-RELATED PROTEIN"/>
    <property type="match status" value="1"/>
</dbReference>
<evidence type="ECO:0000256" key="12">
    <source>
        <dbReference type="PROSITE-ProRule" id="PRU00221"/>
    </source>
</evidence>
<evidence type="ECO:0000256" key="9">
    <source>
        <dbReference type="ARBA" id="ARBA00022892"/>
    </source>
</evidence>
<evidence type="ECO:0000256" key="3">
    <source>
        <dbReference type="ARBA" id="ARBA00013507"/>
    </source>
</evidence>
<evidence type="ECO:0000256" key="5">
    <source>
        <dbReference type="ARBA" id="ARBA00022448"/>
    </source>
</evidence>
<comment type="caution">
    <text evidence="15">The sequence shown here is derived from an EMBL/GenBank/DDBJ whole genome shotgun (WGS) entry which is preliminary data.</text>
</comment>
<feature type="region of interest" description="Disordered" evidence="13">
    <location>
        <begin position="1067"/>
        <end position="1088"/>
    </location>
</feature>
<evidence type="ECO:0000256" key="11">
    <source>
        <dbReference type="ARBA" id="ARBA00025471"/>
    </source>
</evidence>
<organism evidence="15 16">
    <name type="scientific">Coemansia asiatica</name>
    <dbReference type="NCBI Taxonomy" id="1052880"/>
    <lineage>
        <taxon>Eukaryota</taxon>
        <taxon>Fungi</taxon>
        <taxon>Fungi incertae sedis</taxon>
        <taxon>Zoopagomycota</taxon>
        <taxon>Kickxellomycotina</taxon>
        <taxon>Kickxellomycetes</taxon>
        <taxon>Kickxellales</taxon>
        <taxon>Kickxellaceae</taxon>
        <taxon>Coemansia</taxon>
    </lineage>
</organism>
<comment type="function">
    <text evidence="11">Component of the coat protein complex II (COPII) which promotes the formation of transport vesicles from the endoplasmic reticulum (ER). The coat has two main functions, the physical deformation of the endoplasmic reticulum membrane into vesicles and the selection of cargo molecules.</text>
</comment>
<dbReference type="GO" id="GO:0007029">
    <property type="term" value="P:endoplasmic reticulum organization"/>
    <property type="evidence" value="ECO:0007669"/>
    <property type="project" value="TreeGrafter"/>
</dbReference>
<dbReference type="AlphaFoldDB" id="A0A9W8CGH8"/>
<reference evidence="15" key="1">
    <citation type="submission" date="2022-07" db="EMBL/GenBank/DDBJ databases">
        <title>Phylogenomic reconstructions and comparative analyses of Kickxellomycotina fungi.</title>
        <authorList>
            <person name="Reynolds N.K."/>
            <person name="Stajich J.E."/>
            <person name="Barry K."/>
            <person name="Grigoriev I.V."/>
            <person name="Crous P."/>
            <person name="Smith M.E."/>
        </authorList>
    </citation>
    <scope>NUCLEOTIDE SEQUENCE</scope>
    <source>
        <strain evidence="15">NBRC 105413</strain>
    </source>
</reference>
<dbReference type="Pfam" id="PF00400">
    <property type="entry name" value="WD40"/>
    <property type="match status" value="3"/>
</dbReference>
<feature type="repeat" description="WD" evidence="12">
    <location>
        <begin position="161"/>
        <end position="203"/>
    </location>
</feature>
<feature type="region of interest" description="Disordered" evidence="13">
    <location>
        <begin position="927"/>
        <end position="1055"/>
    </location>
</feature>
<evidence type="ECO:0000256" key="6">
    <source>
        <dbReference type="ARBA" id="ARBA00022574"/>
    </source>
</evidence>
<dbReference type="Pfam" id="PF12931">
    <property type="entry name" value="TPR_Sec16"/>
    <property type="match status" value="1"/>
</dbReference>
<dbReference type="Gene3D" id="1.25.40.1030">
    <property type="match status" value="1"/>
</dbReference>
<feature type="compositionally biased region" description="Low complexity" evidence="13">
    <location>
        <begin position="934"/>
        <end position="947"/>
    </location>
</feature>
<evidence type="ECO:0000256" key="1">
    <source>
        <dbReference type="ARBA" id="ARBA00004240"/>
    </source>
</evidence>
<dbReference type="InterPro" id="IPR024298">
    <property type="entry name" value="Sec16_Sec23-bd"/>
</dbReference>
<dbReference type="InterPro" id="IPR015943">
    <property type="entry name" value="WD40/YVTN_repeat-like_dom_sf"/>
</dbReference>
<feature type="compositionally biased region" description="Acidic residues" evidence="13">
    <location>
        <begin position="495"/>
        <end position="515"/>
    </location>
</feature>
<name>A0A9W8CGH8_9FUNG</name>
<accession>A0A9W8CGH8</accession>
<dbReference type="GO" id="GO:0015031">
    <property type="term" value="P:protein transport"/>
    <property type="evidence" value="ECO:0007669"/>
    <property type="project" value="UniProtKB-KW"/>
</dbReference>
<dbReference type="PROSITE" id="PS50082">
    <property type="entry name" value="WD_REPEATS_2"/>
    <property type="match status" value="3"/>
</dbReference>
<dbReference type="PANTHER" id="PTHR13923:SF11">
    <property type="entry name" value="SECRETORY 31, ISOFORM D"/>
    <property type="match status" value="1"/>
</dbReference>
<dbReference type="Gene3D" id="1.20.940.10">
    <property type="entry name" value="Functional domain of the splicing factor Prp18"/>
    <property type="match status" value="1"/>
</dbReference>
<dbReference type="EMBL" id="JANBOH010000330">
    <property type="protein sequence ID" value="KAJ1642847.1"/>
    <property type="molecule type" value="Genomic_DNA"/>
</dbReference>
<dbReference type="GO" id="GO:0070971">
    <property type="term" value="C:endoplasmic reticulum exit site"/>
    <property type="evidence" value="ECO:0007669"/>
    <property type="project" value="TreeGrafter"/>
</dbReference>
<dbReference type="Proteomes" id="UP001145021">
    <property type="component" value="Unassembled WGS sequence"/>
</dbReference>
<keyword evidence="8" id="KW-0256">Endoplasmic reticulum</keyword>
<feature type="compositionally biased region" description="Low complexity" evidence="13">
    <location>
        <begin position="1046"/>
        <end position="1055"/>
    </location>
</feature>
<evidence type="ECO:0000256" key="10">
    <source>
        <dbReference type="ARBA" id="ARBA00022927"/>
    </source>
</evidence>
<feature type="domain" description="Sec16 Sec23-binding" evidence="14">
    <location>
        <begin position="607"/>
        <end position="819"/>
    </location>
</feature>
<keyword evidence="5" id="KW-0813">Transport</keyword>
<protein>
    <recommendedName>
        <fullName evidence="4">Protein transport protein SEC31</fullName>
    </recommendedName>
    <alternativeName>
        <fullName evidence="3">Protein transport protein sec31</fullName>
    </alternativeName>
</protein>
<keyword evidence="10" id="KW-0653">Protein transport</keyword>
<feature type="compositionally biased region" description="Low complexity" evidence="13">
    <location>
        <begin position="858"/>
        <end position="876"/>
    </location>
</feature>
<dbReference type="InterPro" id="IPR040251">
    <property type="entry name" value="SEC31-like"/>
</dbReference>
<keyword evidence="7" id="KW-0677">Repeat</keyword>
<evidence type="ECO:0000256" key="2">
    <source>
        <dbReference type="ARBA" id="ARBA00009358"/>
    </source>
</evidence>
<dbReference type="PROSITE" id="PS50294">
    <property type="entry name" value="WD_REPEATS_REGION"/>
    <property type="match status" value="1"/>
</dbReference>